<dbReference type="InterPro" id="IPR036397">
    <property type="entry name" value="RNaseH_sf"/>
</dbReference>
<dbReference type="PANTHER" id="PTHR47649">
    <property type="entry name" value="RIBONUCLEASE D"/>
    <property type="match status" value="1"/>
</dbReference>
<dbReference type="RefSeq" id="WP_016869982.1">
    <property type="nucleotide sequence ID" value="NZ_NRQW01000163.1"/>
</dbReference>
<feature type="domain" description="3'-5' exonuclease" evidence="1">
    <location>
        <begin position="8"/>
        <end position="186"/>
    </location>
</feature>
<dbReference type="GO" id="GO:0006139">
    <property type="term" value="P:nucleobase-containing compound metabolic process"/>
    <property type="evidence" value="ECO:0007669"/>
    <property type="project" value="InterPro"/>
</dbReference>
<name>A0A2N6K5A2_FISMU</name>
<dbReference type="PANTHER" id="PTHR47649:SF1">
    <property type="entry name" value="RIBONUCLEASE D"/>
    <property type="match status" value="1"/>
</dbReference>
<dbReference type="InterPro" id="IPR051086">
    <property type="entry name" value="RNase_D-like"/>
</dbReference>
<reference evidence="2 3" key="1">
    <citation type="submission" date="2017-08" db="EMBL/GenBank/DDBJ databases">
        <title>Genomes of Fischerella (Mastigocladus) sp. strains.</title>
        <authorList>
            <person name="Miller S.R."/>
        </authorList>
    </citation>
    <scope>NUCLEOTIDE SEQUENCE [LARGE SCALE GENOMIC DNA]</scope>
    <source>
        <strain evidence="2 3">CCMEE 5323</strain>
    </source>
</reference>
<evidence type="ECO:0000313" key="2">
    <source>
        <dbReference type="EMBL" id="PLZ91625.1"/>
    </source>
</evidence>
<proteinExistence type="predicted"/>
<dbReference type="EMBL" id="NRQW01000163">
    <property type="protein sequence ID" value="PLZ91625.1"/>
    <property type="molecule type" value="Genomic_DNA"/>
</dbReference>
<dbReference type="GO" id="GO:0003676">
    <property type="term" value="F:nucleic acid binding"/>
    <property type="evidence" value="ECO:0007669"/>
    <property type="project" value="InterPro"/>
</dbReference>
<evidence type="ECO:0000313" key="3">
    <source>
        <dbReference type="Proteomes" id="UP000235036"/>
    </source>
</evidence>
<dbReference type="AlphaFoldDB" id="A0A2N6K5A2"/>
<dbReference type="Pfam" id="PF01612">
    <property type="entry name" value="DNA_pol_A_exo1"/>
    <property type="match status" value="1"/>
</dbReference>
<dbReference type="InterPro" id="IPR002562">
    <property type="entry name" value="3'-5'_exonuclease_dom"/>
</dbReference>
<dbReference type="SUPFAM" id="SSF53098">
    <property type="entry name" value="Ribonuclease H-like"/>
    <property type="match status" value="1"/>
</dbReference>
<dbReference type="Gene3D" id="3.30.420.10">
    <property type="entry name" value="Ribonuclease H-like superfamily/Ribonuclease H"/>
    <property type="match status" value="1"/>
</dbReference>
<protein>
    <submittedName>
        <fullName evidence="2">Ribonuclease D</fullName>
    </submittedName>
</protein>
<keyword evidence="3" id="KW-1185">Reference proteome</keyword>
<dbReference type="SMART" id="SM00474">
    <property type="entry name" value="35EXOc"/>
    <property type="match status" value="1"/>
</dbReference>
<gene>
    <name evidence="2" type="ORF">CEN44_08125</name>
</gene>
<dbReference type="InterPro" id="IPR012337">
    <property type="entry name" value="RNaseH-like_sf"/>
</dbReference>
<evidence type="ECO:0000259" key="1">
    <source>
        <dbReference type="SMART" id="SM00474"/>
    </source>
</evidence>
<organism evidence="2 3">
    <name type="scientific">Fischerella muscicola CCMEE 5323</name>
    <dbReference type="NCBI Taxonomy" id="2019572"/>
    <lineage>
        <taxon>Bacteria</taxon>
        <taxon>Bacillati</taxon>
        <taxon>Cyanobacteriota</taxon>
        <taxon>Cyanophyceae</taxon>
        <taxon>Nostocales</taxon>
        <taxon>Hapalosiphonaceae</taxon>
        <taxon>Fischerella</taxon>
    </lineage>
</organism>
<sequence length="313" mass="36205">MLHALFNMPYLTSASAIRSQIAELTQSSTLWIDTEVADYKSKNPRLSLIQVLDDPTDMSGDRIYILDVLESPDIVADFIAQIMLNPTIEKVFHNASYDLKFLGNKKAKNVTCTLEMAKQIPYYILPLPNYQLKTLASKLCKFLYVDKQEQTSDWGQRPLTEEQIEYAYLDCIYLAQVHSRLIELNQNINPDPKTEDLMELAKKYQEVEQNWKIVKSEYEHLQERIKKAMQSQNLSETLDFKLSSYERTTVKVALTELAKLIQTKGIELDLPITLTQKIQKDLGENLEQLSIELEKTQAWRLTTKTEEVSDKDE</sequence>
<dbReference type="Proteomes" id="UP000235036">
    <property type="component" value="Unassembled WGS sequence"/>
</dbReference>
<accession>A0A2N6K5A2</accession>
<dbReference type="GO" id="GO:0008408">
    <property type="term" value="F:3'-5' exonuclease activity"/>
    <property type="evidence" value="ECO:0007669"/>
    <property type="project" value="InterPro"/>
</dbReference>
<comment type="caution">
    <text evidence="2">The sequence shown here is derived from an EMBL/GenBank/DDBJ whole genome shotgun (WGS) entry which is preliminary data.</text>
</comment>